<proteinExistence type="predicted"/>
<name>A0AB34GX98_ESCRO</name>
<organism evidence="1 2">
    <name type="scientific">Eschrichtius robustus</name>
    <name type="common">California gray whale</name>
    <name type="synonym">Eschrichtius gibbosus</name>
    <dbReference type="NCBI Taxonomy" id="9764"/>
    <lineage>
        <taxon>Eukaryota</taxon>
        <taxon>Metazoa</taxon>
        <taxon>Chordata</taxon>
        <taxon>Craniata</taxon>
        <taxon>Vertebrata</taxon>
        <taxon>Euteleostomi</taxon>
        <taxon>Mammalia</taxon>
        <taxon>Eutheria</taxon>
        <taxon>Laurasiatheria</taxon>
        <taxon>Artiodactyla</taxon>
        <taxon>Whippomorpha</taxon>
        <taxon>Cetacea</taxon>
        <taxon>Mysticeti</taxon>
        <taxon>Eschrichtiidae</taxon>
        <taxon>Eschrichtius</taxon>
    </lineage>
</organism>
<dbReference type="Proteomes" id="UP001159641">
    <property type="component" value="Unassembled WGS sequence"/>
</dbReference>
<feature type="non-terminal residue" evidence="1">
    <location>
        <position position="57"/>
    </location>
</feature>
<dbReference type="EMBL" id="JAIQCJ010002079">
    <property type="protein sequence ID" value="KAJ8784028.1"/>
    <property type="molecule type" value="Genomic_DNA"/>
</dbReference>
<evidence type="ECO:0000313" key="1">
    <source>
        <dbReference type="EMBL" id="KAJ8784028.1"/>
    </source>
</evidence>
<reference evidence="1 2" key="1">
    <citation type="submission" date="2022-11" db="EMBL/GenBank/DDBJ databases">
        <title>Whole genome sequence of Eschrichtius robustus ER-17-0199.</title>
        <authorList>
            <person name="Bruniche-Olsen A."/>
            <person name="Black A.N."/>
            <person name="Fields C.J."/>
            <person name="Walden K."/>
            <person name="Dewoody J.A."/>
        </authorList>
    </citation>
    <scope>NUCLEOTIDE SEQUENCE [LARGE SCALE GENOMIC DNA]</scope>
    <source>
        <strain evidence="1">ER-17-0199</strain>
        <tissue evidence="1">Blubber</tissue>
    </source>
</reference>
<keyword evidence="2" id="KW-1185">Reference proteome</keyword>
<sequence>MLTPITRHGEQASVGPLLGAAASTANLLDDVEGHTCDEDFRGRRQEVPKVEEALREG</sequence>
<gene>
    <name evidence="1" type="ORF">J1605_009071</name>
</gene>
<dbReference type="AlphaFoldDB" id="A0AB34GX98"/>
<comment type="caution">
    <text evidence="1">The sequence shown here is derived from an EMBL/GenBank/DDBJ whole genome shotgun (WGS) entry which is preliminary data.</text>
</comment>
<accession>A0AB34GX98</accession>
<protein>
    <submittedName>
        <fullName evidence="1">Uncharacterized protein</fullName>
    </submittedName>
</protein>
<evidence type="ECO:0000313" key="2">
    <source>
        <dbReference type="Proteomes" id="UP001159641"/>
    </source>
</evidence>